<feature type="chain" id="PRO_5021226923" description="Secreted protein" evidence="1">
    <location>
        <begin position="24"/>
        <end position="151"/>
    </location>
</feature>
<evidence type="ECO:0000313" key="3">
    <source>
        <dbReference type="Proteomes" id="UP000314985"/>
    </source>
</evidence>
<organism evidence="2 3">
    <name type="scientific">Sus scrofa</name>
    <name type="common">Pig</name>
    <dbReference type="NCBI Taxonomy" id="9823"/>
    <lineage>
        <taxon>Eukaryota</taxon>
        <taxon>Metazoa</taxon>
        <taxon>Chordata</taxon>
        <taxon>Craniata</taxon>
        <taxon>Vertebrata</taxon>
        <taxon>Euteleostomi</taxon>
        <taxon>Mammalia</taxon>
        <taxon>Eutheria</taxon>
        <taxon>Laurasiatheria</taxon>
        <taxon>Artiodactyla</taxon>
        <taxon>Suina</taxon>
        <taxon>Suidae</taxon>
        <taxon>Sus</taxon>
    </lineage>
</organism>
<dbReference type="Proteomes" id="UP000314985">
    <property type="component" value="Chromosome 10"/>
</dbReference>
<evidence type="ECO:0008006" key="4">
    <source>
        <dbReference type="Google" id="ProtNLM"/>
    </source>
</evidence>
<keyword evidence="1" id="KW-0732">Signal</keyword>
<accession>A0A4X1T5W7</accession>
<evidence type="ECO:0000256" key="1">
    <source>
        <dbReference type="SAM" id="SignalP"/>
    </source>
</evidence>
<feature type="signal peptide" evidence="1">
    <location>
        <begin position="1"/>
        <end position="23"/>
    </location>
</feature>
<reference evidence="2 3" key="1">
    <citation type="submission" date="2017-08" db="EMBL/GenBank/DDBJ databases">
        <title>USMARCv1.0.</title>
        <authorList>
            <person name="Hannum G.I."/>
            <person name="Koren S."/>
            <person name="Schroeder S.G."/>
            <person name="Chin S.C."/>
            <person name="Nonneman D.J."/>
            <person name="Becker S.A."/>
            <person name="Rosen B.D."/>
            <person name="Bickhart D.M."/>
            <person name="Putnam N.H."/>
            <person name="Green R.E."/>
            <person name="Tuggle C.K."/>
            <person name="Liu H."/>
            <person name="Rohrer G.A."/>
            <person name="Warr A."/>
            <person name="Hall R."/>
            <person name="Kim K."/>
            <person name="Hume D.A."/>
            <person name="Talbot R."/>
            <person name="Chow W."/>
            <person name="Howe K."/>
            <person name="Schwartz A.S."/>
            <person name="Watson M."/>
            <person name="Archibald A.L."/>
            <person name="Phillippy A.M."/>
            <person name="Smith T.P.L."/>
        </authorList>
    </citation>
    <scope>NUCLEOTIDE SEQUENCE [LARGE SCALE GENOMIC DNA]</scope>
</reference>
<name>A0A4X1T5W7_PIG</name>
<dbReference type="Ensembl" id="ENSSSCT00070012505.1">
    <property type="protein sequence ID" value="ENSSSCP00070010288.1"/>
    <property type="gene ID" value="ENSSSCG00070006550.1"/>
</dbReference>
<protein>
    <recommendedName>
        <fullName evidence="4">Secreted protein</fullName>
    </recommendedName>
</protein>
<proteinExistence type="predicted"/>
<sequence length="151" mass="16418">MKKKRTAGVSFFCLFRATPVAYGGSQARVYTTATAMPDPSHVCNLHHSSWRHQILHALSEARDRTCNLIVPSRIRFHCATTGTPCFFFKVGFLAFCGVGHGPLGTSFFFFFFAFSRAIPVSYGGSQARGLIGAVATDLCQSHSNVGSESCL</sequence>
<evidence type="ECO:0000313" key="2">
    <source>
        <dbReference type="Ensembl" id="ENSSSCP00070010288.1"/>
    </source>
</evidence>
<reference evidence="2" key="2">
    <citation type="submission" date="2025-08" db="UniProtKB">
        <authorList>
            <consortium name="Ensembl"/>
        </authorList>
    </citation>
    <scope>IDENTIFICATION</scope>
</reference>
<dbReference type="AlphaFoldDB" id="A0A4X1T5W7"/>